<comment type="catalytic activity">
    <reaction evidence="5">
        <text>L-glutaminyl-[protein] + H2O = L-glutamyl-[protein] + NH4(+)</text>
        <dbReference type="Rhea" id="RHEA:16441"/>
        <dbReference type="Rhea" id="RHEA-COMP:10207"/>
        <dbReference type="Rhea" id="RHEA-COMP:10208"/>
        <dbReference type="ChEBI" id="CHEBI:15377"/>
        <dbReference type="ChEBI" id="CHEBI:28938"/>
        <dbReference type="ChEBI" id="CHEBI:29973"/>
        <dbReference type="ChEBI" id="CHEBI:30011"/>
        <dbReference type="EC" id="3.5.1.44"/>
    </reaction>
</comment>
<evidence type="ECO:0000256" key="5">
    <source>
        <dbReference type="HAMAP-Rule" id="MF_00099"/>
    </source>
</evidence>
<dbReference type="NCBIfam" id="NF009206">
    <property type="entry name" value="PRK12555.1"/>
    <property type="match status" value="1"/>
</dbReference>
<feature type="modified residue" description="4-aspartylphosphate" evidence="5 7">
    <location>
        <position position="54"/>
    </location>
</feature>
<dbReference type="OrthoDB" id="9793421at2"/>
<dbReference type="PROSITE" id="PS50122">
    <property type="entry name" value="CHEB"/>
    <property type="match status" value="1"/>
</dbReference>
<dbReference type="PANTHER" id="PTHR42872">
    <property type="entry name" value="PROTEIN-GLUTAMATE METHYLESTERASE/PROTEIN-GLUTAMINE GLUTAMINASE"/>
    <property type="match status" value="1"/>
</dbReference>
<keyword evidence="2 5" id="KW-0145">Chemotaxis</keyword>
<dbReference type="RefSeq" id="WP_100744466.1">
    <property type="nucleotide sequence ID" value="NZ_NPDW01000002.1"/>
</dbReference>
<comment type="catalytic activity">
    <reaction evidence="4 5">
        <text>[protein]-L-glutamate 5-O-methyl ester + H2O = L-glutamyl-[protein] + methanol + H(+)</text>
        <dbReference type="Rhea" id="RHEA:23236"/>
        <dbReference type="Rhea" id="RHEA-COMP:10208"/>
        <dbReference type="Rhea" id="RHEA-COMP:10311"/>
        <dbReference type="ChEBI" id="CHEBI:15377"/>
        <dbReference type="ChEBI" id="CHEBI:15378"/>
        <dbReference type="ChEBI" id="CHEBI:17790"/>
        <dbReference type="ChEBI" id="CHEBI:29973"/>
        <dbReference type="ChEBI" id="CHEBI:82795"/>
        <dbReference type="EC" id="3.1.1.61"/>
    </reaction>
</comment>
<dbReference type="SUPFAM" id="SSF52172">
    <property type="entry name" value="CheY-like"/>
    <property type="match status" value="1"/>
</dbReference>
<comment type="function">
    <text evidence="5">Involved in chemotaxis. Part of a chemotaxis signal transduction system that modulates chemotaxis in response to various stimuli. Catalyzes the demethylation of specific methylglutamate residues introduced into the chemoreceptors (methyl-accepting chemotaxis proteins or MCP) by CheR. Also mediates the irreversible deamidation of specific glutamine residues to glutamic acid.</text>
</comment>
<evidence type="ECO:0000256" key="7">
    <source>
        <dbReference type="PROSITE-ProRule" id="PRU00169"/>
    </source>
</evidence>
<dbReference type="InterPro" id="IPR011006">
    <property type="entry name" value="CheY-like_superfamily"/>
</dbReference>
<evidence type="ECO:0000256" key="3">
    <source>
        <dbReference type="ARBA" id="ARBA00022801"/>
    </source>
</evidence>
<dbReference type="EC" id="3.5.1.44" evidence="5"/>
<evidence type="ECO:0000256" key="1">
    <source>
        <dbReference type="ARBA" id="ARBA00022490"/>
    </source>
</evidence>
<feature type="domain" description="CheB-type methylesterase" evidence="9">
    <location>
        <begin position="151"/>
        <end position="343"/>
    </location>
</feature>
<dbReference type="Gene3D" id="3.40.50.180">
    <property type="entry name" value="Methylesterase CheB, C-terminal domain"/>
    <property type="match status" value="1"/>
</dbReference>
<dbReference type="Proteomes" id="UP000232145">
    <property type="component" value="Unassembled WGS sequence"/>
</dbReference>
<evidence type="ECO:0000313" key="10">
    <source>
        <dbReference type="EMBL" id="PJZ84260.1"/>
    </source>
</evidence>
<dbReference type="CDD" id="cd16432">
    <property type="entry name" value="CheB_Rec"/>
    <property type="match status" value="1"/>
</dbReference>
<evidence type="ECO:0000259" key="8">
    <source>
        <dbReference type="PROSITE" id="PS50110"/>
    </source>
</evidence>
<dbReference type="GO" id="GO:0006935">
    <property type="term" value="P:chemotaxis"/>
    <property type="evidence" value="ECO:0007669"/>
    <property type="project" value="UniProtKB-UniRule"/>
</dbReference>
<dbReference type="GO" id="GO:0000156">
    <property type="term" value="F:phosphorelay response regulator activity"/>
    <property type="evidence" value="ECO:0007669"/>
    <property type="project" value="InterPro"/>
</dbReference>
<dbReference type="GO" id="GO:0050568">
    <property type="term" value="F:protein-glutamine glutaminase activity"/>
    <property type="evidence" value="ECO:0007669"/>
    <property type="project" value="UniProtKB-UniRule"/>
</dbReference>
<dbReference type="PIRSF" id="PIRSF000876">
    <property type="entry name" value="RR_chemtxs_CheB"/>
    <property type="match status" value="1"/>
</dbReference>
<keyword evidence="3 5" id="KW-0378">Hydrolase</keyword>
<protein>
    <recommendedName>
        <fullName evidence="5">Protein-glutamate methylesterase/protein-glutamine glutaminase</fullName>
        <ecNumber evidence="5">3.1.1.61</ecNumber>
        <ecNumber evidence="5">3.5.1.44</ecNumber>
    </recommendedName>
</protein>
<dbReference type="AlphaFoldDB" id="A0A2N0AJ22"/>
<dbReference type="Gene3D" id="3.40.50.2300">
    <property type="match status" value="1"/>
</dbReference>
<organism evidence="10 11">
    <name type="scientific">Leptospira harrisiae</name>
    <dbReference type="NCBI Taxonomy" id="2023189"/>
    <lineage>
        <taxon>Bacteria</taxon>
        <taxon>Pseudomonadati</taxon>
        <taxon>Spirochaetota</taxon>
        <taxon>Spirochaetia</taxon>
        <taxon>Leptospirales</taxon>
        <taxon>Leptospiraceae</taxon>
        <taxon>Leptospira</taxon>
    </lineage>
</organism>
<feature type="active site" evidence="5 6">
    <location>
        <position position="189"/>
    </location>
</feature>
<evidence type="ECO:0000256" key="2">
    <source>
        <dbReference type="ARBA" id="ARBA00022500"/>
    </source>
</evidence>
<comment type="domain">
    <text evidence="5">Contains a C-terminal catalytic domain, and an N-terminal region which modulates catalytic activity.</text>
</comment>
<keyword evidence="1 5" id="KW-0963">Cytoplasm</keyword>
<reference evidence="10 11" key="1">
    <citation type="submission" date="2017-07" db="EMBL/GenBank/DDBJ databases">
        <title>Leptospira spp. isolated from tropical soils.</title>
        <authorList>
            <person name="Thibeaux R."/>
            <person name="Iraola G."/>
            <person name="Ferres I."/>
            <person name="Bierque E."/>
            <person name="Girault D."/>
            <person name="Soupe-Gilbert M.-E."/>
            <person name="Picardeau M."/>
            <person name="Goarant C."/>
        </authorList>
    </citation>
    <scope>NUCLEOTIDE SEQUENCE [LARGE SCALE GENOMIC DNA]</scope>
    <source>
        <strain evidence="10 11">FH2-B-A1</strain>
    </source>
</reference>
<accession>A0A2N0AJ22</accession>
<keyword evidence="11" id="KW-1185">Reference proteome</keyword>
<gene>
    <name evidence="5" type="primary">cheB</name>
    <name evidence="10" type="ORF">CH364_13140</name>
</gene>
<feature type="active site" evidence="5 6">
    <location>
        <position position="163"/>
    </location>
</feature>
<feature type="active site" evidence="5 6">
    <location>
        <position position="286"/>
    </location>
</feature>
<dbReference type="InterPro" id="IPR008248">
    <property type="entry name" value="CheB-like"/>
</dbReference>
<dbReference type="GO" id="GO:0008984">
    <property type="term" value="F:protein-glutamate methylesterase activity"/>
    <property type="evidence" value="ECO:0007669"/>
    <property type="project" value="UniProtKB-UniRule"/>
</dbReference>
<evidence type="ECO:0000256" key="6">
    <source>
        <dbReference type="PROSITE-ProRule" id="PRU00050"/>
    </source>
</evidence>
<dbReference type="EC" id="3.1.1.61" evidence="5"/>
<comment type="subcellular location">
    <subcellularLocation>
        <location evidence="5">Cytoplasm</location>
    </subcellularLocation>
</comment>
<dbReference type="InterPro" id="IPR035909">
    <property type="entry name" value="CheB_C"/>
</dbReference>
<dbReference type="InterPro" id="IPR001789">
    <property type="entry name" value="Sig_transdc_resp-reg_receiver"/>
</dbReference>
<dbReference type="SUPFAM" id="SSF52738">
    <property type="entry name" value="Methylesterase CheB, C-terminal domain"/>
    <property type="match status" value="1"/>
</dbReference>
<dbReference type="SMART" id="SM00448">
    <property type="entry name" value="REC"/>
    <property type="match status" value="1"/>
</dbReference>
<comment type="similarity">
    <text evidence="5">Belongs to the CheB family.</text>
</comment>
<dbReference type="CDD" id="cd17541">
    <property type="entry name" value="REC_CheB-like"/>
    <property type="match status" value="1"/>
</dbReference>
<evidence type="ECO:0000313" key="11">
    <source>
        <dbReference type="Proteomes" id="UP000232145"/>
    </source>
</evidence>
<dbReference type="Pfam" id="PF00072">
    <property type="entry name" value="Response_reg"/>
    <property type="match status" value="1"/>
</dbReference>
<dbReference type="HAMAP" id="MF_00099">
    <property type="entry name" value="CheB_chemtxs"/>
    <property type="match status" value="1"/>
</dbReference>
<dbReference type="InterPro" id="IPR000673">
    <property type="entry name" value="Sig_transdc_resp-reg_Me-estase"/>
</dbReference>
<name>A0A2N0AJ22_9LEPT</name>
<feature type="domain" description="Response regulatory" evidence="8">
    <location>
        <begin position="3"/>
        <end position="120"/>
    </location>
</feature>
<dbReference type="GO" id="GO:0005737">
    <property type="term" value="C:cytoplasm"/>
    <property type="evidence" value="ECO:0007669"/>
    <property type="project" value="UniProtKB-SubCell"/>
</dbReference>
<comment type="caution">
    <text evidence="10">The sequence shown here is derived from an EMBL/GenBank/DDBJ whole genome shotgun (WGS) entry which is preliminary data.</text>
</comment>
<dbReference type="Pfam" id="PF01339">
    <property type="entry name" value="CheB_methylest"/>
    <property type="match status" value="1"/>
</dbReference>
<dbReference type="PANTHER" id="PTHR42872:SF6">
    <property type="entry name" value="PROTEIN-GLUTAMATE METHYLESTERASE_PROTEIN-GLUTAMINE GLUTAMINASE"/>
    <property type="match status" value="1"/>
</dbReference>
<evidence type="ECO:0000259" key="9">
    <source>
        <dbReference type="PROSITE" id="PS50122"/>
    </source>
</evidence>
<proteinExistence type="inferred from homology"/>
<dbReference type="EMBL" id="NPDX01000003">
    <property type="protein sequence ID" value="PJZ84260.1"/>
    <property type="molecule type" value="Genomic_DNA"/>
</dbReference>
<dbReference type="PROSITE" id="PS50110">
    <property type="entry name" value="RESPONSE_REGULATORY"/>
    <property type="match status" value="1"/>
</dbReference>
<comment type="PTM">
    <text evidence="5">Phosphorylated by CheA. Phosphorylation of the N-terminal regulatory domain activates the methylesterase activity.</text>
</comment>
<evidence type="ECO:0000256" key="4">
    <source>
        <dbReference type="ARBA" id="ARBA00048267"/>
    </source>
</evidence>
<sequence>MIKLLIVDDQSVVRNVLSEMFSNDNAIQVIGTASNALEAKKLVPELRPDVISLDVDMPGMTGIEFLDWLMPNFPTPVIMLSTYTVTGANATIQALQRGAMDFVKKPDGSESDFLRMLDELTFKIKKLGLLSKPKQYVRPTVTTKLSGLKGKQTNIKLIAIGASTGGTQALDFILHQLPNDLPPIVVVQHMPEHFTTLFAQRLDQTSGLPVKEAAHGDILEMGHVYLAPGDQHLHIRRLAGRYYLELEMFDKVSGHRPSVDVMFNSISQGKMSNNCLAILLTGMGRDGAVGLKGIKDTGGRTIGQDEESSVVYGMPKEAFLLGAVEKQVSLSNIPNIILQILES</sequence>
<dbReference type="NCBIfam" id="NF001965">
    <property type="entry name" value="PRK00742.1"/>
    <property type="match status" value="1"/>
</dbReference>
<keyword evidence="5 7" id="KW-0597">Phosphoprotein</keyword>